<reference evidence="9 10" key="1">
    <citation type="submission" date="2018-04" db="EMBL/GenBank/DDBJ databases">
        <title>Novel actinobacteria from marine sediment.</title>
        <authorList>
            <person name="Ng Z.Y."/>
            <person name="Tan G.Y.A."/>
        </authorList>
    </citation>
    <scope>NUCLEOTIDE SEQUENCE [LARGE SCALE GENOMIC DNA]</scope>
    <source>
        <strain evidence="9 10">TPS81</strain>
    </source>
</reference>
<feature type="transmembrane region" description="Helical" evidence="7">
    <location>
        <begin position="180"/>
        <end position="201"/>
    </location>
</feature>
<keyword evidence="6 7" id="KW-0472">Membrane</keyword>
<accession>A0A368T3G9</accession>
<keyword evidence="10" id="KW-1185">Reference proteome</keyword>
<dbReference type="InterPro" id="IPR020846">
    <property type="entry name" value="MFS_dom"/>
</dbReference>
<dbReference type="EMBL" id="QEIN01000122">
    <property type="protein sequence ID" value="RCV56868.1"/>
    <property type="molecule type" value="Genomic_DNA"/>
</dbReference>
<feature type="transmembrane region" description="Helical" evidence="7">
    <location>
        <begin position="151"/>
        <end position="174"/>
    </location>
</feature>
<name>A0A368T3G9_9ACTN</name>
<dbReference type="Proteomes" id="UP000253318">
    <property type="component" value="Unassembled WGS sequence"/>
</dbReference>
<keyword evidence="4 7" id="KW-0812">Transmembrane</keyword>
<evidence type="ECO:0000259" key="8">
    <source>
        <dbReference type="PROSITE" id="PS50850"/>
    </source>
</evidence>
<dbReference type="CDD" id="cd17321">
    <property type="entry name" value="MFS_MMR_MDR_like"/>
    <property type="match status" value="1"/>
</dbReference>
<protein>
    <submittedName>
        <fullName evidence="9">MFS transporter</fullName>
    </submittedName>
</protein>
<dbReference type="Gene3D" id="1.20.1250.20">
    <property type="entry name" value="MFS general substrate transporter like domains"/>
    <property type="match status" value="1"/>
</dbReference>
<comment type="subcellular location">
    <subcellularLocation>
        <location evidence="1">Cell membrane</location>
        <topology evidence="1">Multi-pass membrane protein</topology>
    </subcellularLocation>
</comment>
<feature type="transmembrane region" description="Helical" evidence="7">
    <location>
        <begin position="93"/>
        <end position="111"/>
    </location>
</feature>
<evidence type="ECO:0000256" key="7">
    <source>
        <dbReference type="SAM" id="Phobius"/>
    </source>
</evidence>
<feature type="domain" description="Major facilitator superfamily (MFS) profile" evidence="8">
    <location>
        <begin position="27"/>
        <end position="513"/>
    </location>
</feature>
<feature type="transmembrane region" description="Helical" evidence="7">
    <location>
        <begin position="244"/>
        <end position="261"/>
    </location>
</feature>
<feature type="transmembrane region" description="Helical" evidence="7">
    <location>
        <begin position="25"/>
        <end position="45"/>
    </location>
</feature>
<feature type="transmembrane region" description="Helical" evidence="7">
    <location>
        <begin position="213"/>
        <end position="232"/>
    </location>
</feature>
<evidence type="ECO:0000313" key="9">
    <source>
        <dbReference type="EMBL" id="RCV56868.1"/>
    </source>
</evidence>
<evidence type="ECO:0000313" key="10">
    <source>
        <dbReference type="Proteomes" id="UP000253318"/>
    </source>
</evidence>
<dbReference type="PRINTS" id="PR01036">
    <property type="entry name" value="TCRTETB"/>
</dbReference>
<evidence type="ECO:0000256" key="6">
    <source>
        <dbReference type="ARBA" id="ARBA00023136"/>
    </source>
</evidence>
<dbReference type="PANTHER" id="PTHR42718:SF47">
    <property type="entry name" value="METHYL VIOLOGEN RESISTANCE PROTEIN SMVA"/>
    <property type="match status" value="1"/>
</dbReference>
<evidence type="ECO:0000256" key="2">
    <source>
        <dbReference type="ARBA" id="ARBA00022448"/>
    </source>
</evidence>
<keyword evidence="3" id="KW-1003">Cell membrane</keyword>
<dbReference type="InterPro" id="IPR036259">
    <property type="entry name" value="MFS_trans_sf"/>
</dbReference>
<evidence type="ECO:0000256" key="3">
    <source>
        <dbReference type="ARBA" id="ARBA00022475"/>
    </source>
</evidence>
<feature type="transmembrane region" description="Helical" evidence="7">
    <location>
        <begin position="346"/>
        <end position="365"/>
    </location>
</feature>
<feature type="transmembrane region" description="Helical" evidence="7">
    <location>
        <begin position="65"/>
        <end position="84"/>
    </location>
</feature>
<dbReference type="PROSITE" id="PS50850">
    <property type="entry name" value="MFS"/>
    <property type="match status" value="1"/>
</dbReference>
<proteinExistence type="predicted"/>
<evidence type="ECO:0000256" key="5">
    <source>
        <dbReference type="ARBA" id="ARBA00022989"/>
    </source>
</evidence>
<feature type="transmembrane region" description="Helical" evidence="7">
    <location>
        <begin position="371"/>
        <end position="396"/>
    </location>
</feature>
<dbReference type="Gene3D" id="1.20.1720.10">
    <property type="entry name" value="Multidrug resistance protein D"/>
    <property type="match status" value="1"/>
</dbReference>
<dbReference type="PANTHER" id="PTHR42718">
    <property type="entry name" value="MAJOR FACILITATOR SUPERFAMILY MULTIDRUG TRANSPORTER MFSC"/>
    <property type="match status" value="1"/>
</dbReference>
<gene>
    <name evidence="9" type="ORF">DEF24_16030</name>
</gene>
<dbReference type="GO" id="GO:0005886">
    <property type="term" value="C:plasma membrane"/>
    <property type="evidence" value="ECO:0007669"/>
    <property type="project" value="UniProtKB-SubCell"/>
</dbReference>
<feature type="transmembrane region" description="Helical" evidence="7">
    <location>
        <begin position="281"/>
        <end position="306"/>
    </location>
</feature>
<keyword evidence="2" id="KW-0813">Transport</keyword>
<evidence type="ECO:0000256" key="4">
    <source>
        <dbReference type="ARBA" id="ARBA00022692"/>
    </source>
</evidence>
<feature type="transmembrane region" description="Helical" evidence="7">
    <location>
        <begin position="490"/>
        <end position="509"/>
    </location>
</feature>
<dbReference type="OrthoDB" id="3218509at2"/>
<dbReference type="SUPFAM" id="SSF103473">
    <property type="entry name" value="MFS general substrate transporter"/>
    <property type="match status" value="1"/>
</dbReference>
<sequence>MSADLTPRPPATAGPAGGLSAPRRWAALAVLSVSLLVVVMDMTILNVALPELASELRPSAGQQLWIVDAYSLVLAGLLVTMSALGDRWGRRRLLLTGFAVFGAASSAALVVDSPAEVIAVRALLGAGGAMIMPATLSMIRTLFADPVERATALGVWAAVASLGGAVGPIFGGLLLEHFSWHAAFLVNVPFMAAGLVAGRFLLPEARDPDPGRWDAVGAVLSMAGMTAFVWSVKELAKGGLLDPVGLVVLAGALVVLTWFVVRCYRRPDPLLDVRLFNNRAFTAGTVTALVSTVAAAALLLLAAQWLQLVEGHSPLQAGVRLLPMGVAAAVASPLAPALAARVGARAVLAGGLAAAGVGFVLLYAVPGPFSYPVLLAALLLLGLGSGSLAIGSAIIMSGSPQEKAGNAAAIEETAYDLGNVLGVAVLGSVAAAIYRAGLAADGLVAAGLSPQAAADARESLGGAVRIAAETRTPELAEWARTAFTDSLTQTGLIAGLLVLATAAVVFALVPRTLDLARGH</sequence>
<dbReference type="RefSeq" id="WP_114399474.1">
    <property type="nucleotide sequence ID" value="NZ_QEIM01000128.1"/>
</dbReference>
<evidence type="ECO:0000256" key="1">
    <source>
        <dbReference type="ARBA" id="ARBA00004651"/>
    </source>
</evidence>
<feature type="transmembrane region" description="Helical" evidence="7">
    <location>
        <begin position="117"/>
        <end position="139"/>
    </location>
</feature>
<dbReference type="GO" id="GO:0022857">
    <property type="term" value="F:transmembrane transporter activity"/>
    <property type="evidence" value="ECO:0007669"/>
    <property type="project" value="InterPro"/>
</dbReference>
<dbReference type="InterPro" id="IPR011701">
    <property type="entry name" value="MFS"/>
</dbReference>
<comment type="caution">
    <text evidence="9">The sequence shown here is derived from an EMBL/GenBank/DDBJ whole genome shotgun (WGS) entry which is preliminary data.</text>
</comment>
<feature type="transmembrane region" description="Helical" evidence="7">
    <location>
        <begin position="318"/>
        <end position="339"/>
    </location>
</feature>
<keyword evidence="5 7" id="KW-1133">Transmembrane helix</keyword>
<organism evidence="9 10">
    <name type="scientific">Marinitenerispora sediminis</name>
    <dbReference type="NCBI Taxonomy" id="1931232"/>
    <lineage>
        <taxon>Bacteria</taxon>
        <taxon>Bacillati</taxon>
        <taxon>Actinomycetota</taxon>
        <taxon>Actinomycetes</taxon>
        <taxon>Streptosporangiales</taxon>
        <taxon>Nocardiopsidaceae</taxon>
        <taxon>Marinitenerispora</taxon>
    </lineage>
</organism>
<dbReference type="AlphaFoldDB" id="A0A368T3G9"/>
<dbReference type="Pfam" id="PF07690">
    <property type="entry name" value="MFS_1"/>
    <property type="match status" value="1"/>
</dbReference>
<feature type="transmembrane region" description="Helical" evidence="7">
    <location>
        <begin position="417"/>
        <end position="434"/>
    </location>
</feature>